<accession>A0ABP0QF80</accession>
<evidence type="ECO:0000256" key="2">
    <source>
        <dbReference type="ARBA" id="ARBA00023043"/>
    </source>
</evidence>
<dbReference type="InterPro" id="IPR036770">
    <property type="entry name" value="Ankyrin_rpt-contain_sf"/>
</dbReference>
<name>A0ABP0QF80_9DINO</name>
<proteinExistence type="predicted"/>
<evidence type="ECO:0000313" key="5">
    <source>
        <dbReference type="Proteomes" id="UP001642464"/>
    </source>
</evidence>
<dbReference type="Gene3D" id="3.30.200.20">
    <property type="entry name" value="Phosphorylase Kinase, domain 1"/>
    <property type="match status" value="1"/>
</dbReference>
<organism evidence="4 5">
    <name type="scientific">Durusdinium trenchii</name>
    <dbReference type="NCBI Taxonomy" id="1381693"/>
    <lineage>
        <taxon>Eukaryota</taxon>
        <taxon>Sar</taxon>
        <taxon>Alveolata</taxon>
        <taxon>Dinophyceae</taxon>
        <taxon>Suessiales</taxon>
        <taxon>Symbiodiniaceae</taxon>
        <taxon>Durusdinium</taxon>
    </lineage>
</organism>
<keyword evidence="4" id="KW-0808">Transferase</keyword>
<dbReference type="GO" id="GO:0007229">
    <property type="term" value="P:integrin-mediated signaling pathway"/>
    <property type="evidence" value="ECO:0007669"/>
    <property type="project" value="UniProtKB-KW"/>
</dbReference>
<dbReference type="Proteomes" id="UP001642464">
    <property type="component" value="Unassembled WGS sequence"/>
</dbReference>
<dbReference type="PROSITE" id="PS50088">
    <property type="entry name" value="ANK_REPEAT"/>
    <property type="match status" value="1"/>
</dbReference>
<dbReference type="PANTHER" id="PTHR24171">
    <property type="entry name" value="ANKYRIN REPEAT DOMAIN-CONTAINING PROTEIN 39-RELATED"/>
    <property type="match status" value="1"/>
</dbReference>
<gene>
    <name evidence="4" type="ORF">SCF082_LOCUS41003</name>
</gene>
<dbReference type="Pfam" id="PF12796">
    <property type="entry name" value="Ank_2"/>
    <property type="match status" value="1"/>
</dbReference>
<dbReference type="GO" id="GO:0016301">
    <property type="term" value="F:kinase activity"/>
    <property type="evidence" value="ECO:0007669"/>
    <property type="project" value="UniProtKB-KW"/>
</dbReference>
<reference evidence="4 5" key="1">
    <citation type="submission" date="2024-02" db="EMBL/GenBank/DDBJ databases">
        <authorList>
            <person name="Chen Y."/>
            <person name="Shah S."/>
            <person name="Dougan E. K."/>
            <person name="Thang M."/>
            <person name="Chan C."/>
        </authorList>
    </citation>
    <scope>NUCLEOTIDE SEQUENCE [LARGE SCALE GENOMIC DNA]</scope>
</reference>
<dbReference type="PANTHER" id="PTHR24171:SF9">
    <property type="entry name" value="ANKYRIN REPEAT DOMAIN-CONTAINING PROTEIN 39"/>
    <property type="match status" value="1"/>
</dbReference>
<keyword evidence="4" id="KW-0418">Kinase</keyword>
<sequence length="234" mass="25845">MEDRDNQLPMLLCAKNNPDLGVLTKVSEQRSSEFSEKLLLSASAAGDAAHAQRLLLQKANVGSRDHGGRTALHLASRGTARGAEEVVKLLLAQRAIANAMDHVAMTPMDMAVLVQNWGIKKLLEQNGVELQPILKRKAQESSWLLKASELQLQREIGSTLKSVVHLADWHGTTVVVKCIKMKQRVIMNKMKRSKSFDLSLARELHELDDVPLKKEDCSPEEAEIEHMCSSGVPA</sequence>
<keyword evidence="1" id="KW-0677">Repeat</keyword>
<evidence type="ECO:0000313" key="4">
    <source>
        <dbReference type="EMBL" id="CAK9086688.1"/>
    </source>
</evidence>
<dbReference type="EMBL" id="CAXAMM010039474">
    <property type="protein sequence ID" value="CAK9086688.1"/>
    <property type="molecule type" value="Genomic_DNA"/>
</dbReference>
<dbReference type="Gene3D" id="1.25.40.20">
    <property type="entry name" value="Ankyrin repeat-containing domain"/>
    <property type="match status" value="1"/>
</dbReference>
<feature type="repeat" description="ANK" evidence="3">
    <location>
        <begin position="67"/>
        <end position="102"/>
    </location>
</feature>
<keyword evidence="2 3" id="KW-0040">ANK repeat</keyword>
<comment type="caution">
    <text evidence="4">The sequence shown here is derived from an EMBL/GenBank/DDBJ whole genome shotgun (WGS) entry which is preliminary data.</text>
</comment>
<dbReference type="SUPFAM" id="SSF48403">
    <property type="entry name" value="Ankyrin repeat"/>
    <property type="match status" value="1"/>
</dbReference>
<dbReference type="InterPro" id="IPR002110">
    <property type="entry name" value="Ankyrin_rpt"/>
</dbReference>
<evidence type="ECO:0000256" key="3">
    <source>
        <dbReference type="PROSITE-ProRule" id="PRU00023"/>
    </source>
</evidence>
<protein>
    <submittedName>
        <fullName evidence="4">Integrin-linked protein kinase 1 (Ankyrin protein kinase 1)</fullName>
    </submittedName>
</protein>
<keyword evidence="4" id="KW-0401">Integrin</keyword>
<evidence type="ECO:0000256" key="1">
    <source>
        <dbReference type="ARBA" id="ARBA00022737"/>
    </source>
</evidence>
<keyword evidence="5" id="KW-1185">Reference proteome</keyword>